<feature type="compositionally biased region" description="Polar residues" evidence="1">
    <location>
        <begin position="201"/>
        <end position="217"/>
    </location>
</feature>
<protein>
    <submittedName>
        <fullName evidence="2">Macaca fascicularis brain cDNA clone: QflA-23144, similar to human potassium voltage-gated channel, KQT-like subfamily,member 2 (KCNQ2), transcript variant 3, mRNA, RefSeq: NM_004518.2</fullName>
    </submittedName>
</protein>
<dbReference type="AlphaFoldDB" id="I7G7M3"/>
<proteinExistence type="evidence at transcript level"/>
<reference evidence="2" key="1">
    <citation type="journal article" date="2007" name="PLoS Biol.">
        <title>Rate of evolution in brain-expressed genes in humans and other primates.</title>
        <authorList>
            <person name="Wang H.-Y."/>
            <person name="Chien H.-C."/>
            <person name="Osada N."/>
            <person name="Hashimoto K."/>
            <person name="Sugano S."/>
            <person name="Gojobori T."/>
            <person name="Chou C.-K."/>
            <person name="Tsai S.-F."/>
            <person name="Wu C.-I."/>
            <person name="Shen C.-K.J."/>
        </authorList>
    </citation>
    <scope>NUCLEOTIDE SEQUENCE</scope>
</reference>
<sequence length="236" mass="24699">MPECQALWWGIRLSGFLVHSGRVPGRAQSGSCAAPAHSLAAIQRRGSVRCQGVPASVCVFIWVLCLVCPGGAGPSWDGWPSLESQALAQAGAAAHCGFLAQLLLLPLRKIAVRESSSCDRGWDTLGVLQDGEDRPIPSLPEAGRPAGGTEARLMSSKEPVVCNLGSLWSLGRGKVHVLGWLGGPVLGDKGVEGLSWAPPDSSLSSAATPCPGTSPQRTAAGRRLEVVRRRLGCLRE</sequence>
<name>I7G7M3_MACFA</name>
<dbReference type="EMBL" id="AB173565">
    <property type="protein sequence ID" value="BAE90627.1"/>
    <property type="molecule type" value="mRNA"/>
</dbReference>
<feature type="region of interest" description="Disordered" evidence="1">
    <location>
        <begin position="198"/>
        <end position="218"/>
    </location>
</feature>
<organism evidence="2">
    <name type="scientific">Macaca fascicularis</name>
    <name type="common">Crab-eating macaque</name>
    <name type="synonym">Cynomolgus monkey</name>
    <dbReference type="NCBI Taxonomy" id="9541"/>
    <lineage>
        <taxon>Eukaryota</taxon>
        <taxon>Metazoa</taxon>
        <taxon>Chordata</taxon>
        <taxon>Craniata</taxon>
        <taxon>Vertebrata</taxon>
        <taxon>Euteleostomi</taxon>
        <taxon>Mammalia</taxon>
        <taxon>Eutheria</taxon>
        <taxon>Euarchontoglires</taxon>
        <taxon>Primates</taxon>
        <taxon>Haplorrhini</taxon>
        <taxon>Catarrhini</taxon>
        <taxon>Cercopithecidae</taxon>
        <taxon>Cercopithecinae</taxon>
        <taxon>Macaca</taxon>
    </lineage>
</organism>
<evidence type="ECO:0000256" key="1">
    <source>
        <dbReference type="SAM" id="MobiDB-lite"/>
    </source>
</evidence>
<evidence type="ECO:0000313" key="2">
    <source>
        <dbReference type="EMBL" id="BAE90627.1"/>
    </source>
</evidence>
<accession>I7G7M3</accession>